<evidence type="ECO:0000313" key="5">
    <source>
        <dbReference type="Proteomes" id="UP000321514"/>
    </source>
</evidence>
<dbReference type="RefSeq" id="WP_074948925.1">
    <property type="nucleotide sequence ID" value="NZ_BJXR01000012.1"/>
</dbReference>
<dbReference type="EMBL" id="FOIB01000001">
    <property type="protein sequence ID" value="SES94797.1"/>
    <property type="molecule type" value="Genomic_DNA"/>
</dbReference>
<feature type="region of interest" description="Disordered" evidence="1">
    <location>
        <begin position="20"/>
        <end position="41"/>
    </location>
</feature>
<dbReference type="Proteomes" id="UP000183760">
    <property type="component" value="Unassembled WGS sequence"/>
</dbReference>
<protein>
    <submittedName>
        <fullName evidence="2">Uncharacterized protein</fullName>
    </submittedName>
</protein>
<gene>
    <name evidence="2" type="ORF">MFU01_08320</name>
    <name evidence="3" type="ORF">SAMN05443572_101657</name>
</gene>
<evidence type="ECO:0000313" key="4">
    <source>
        <dbReference type="Proteomes" id="UP000183760"/>
    </source>
</evidence>
<organism evidence="2 5">
    <name type="scientific">Myxococcus fulvus</name>
    <dbReference type="NCBI Taxonomy" id="33"/>
    <lineage>
        <taxon>Bacteria</taxon>
        <taxon>Pseudomonadati</taxon>
        <taxon>Myxococcota</taxon>
        <taxon>Myxococcia</taxon>
        <taxon>Myxococcales</taxon>
        <taxon>Cystobacterineae</taxon>
        <taxon>Myxococcaceae</taxon>
        <taxon>Myxococcus</taxon>
    </lineage>
</organism>
<comment type="caution">
    <text evidence="2">The sequence shown here is derived from an EMBL/GenBank/DDBJ whole genome shotgun (WGS) entry which is preliminary data.</text>
</comment>
<dbReference type="OrthoDB" id="3683809at2"/>
<sequence length="193" mass="20370">MNQHPFHVFAMLGLATSLTACGGPESPSPAPASEDPGSSEQRLSLVACPLGATANQYSPPLSVFPRDTRITGTSSFTNCVSPSDPEVTSGELLIDVQRPAYSCRDLLELGSTRAEVKWNTGETSTLFQTRASLQLSNTTIAITYTGTVESGKFQGATAVRTLTYVDVDLFECFSSRGIPGMSGVTTLTLLGLP</sequence>
<evidence type="ECO:0000256" key="1">
    <source>
        <dbReference type="SAM" id="MobiDB-lite"/>
    </source>
</evidence>
<feature type="compositionally biased region" description="Low complexity" evidence="1">
    <location>
        <begin position="20"/>
        <end position="40"/>
    </location>
</feature>
<evidence type="ECO:0000313" key="2">
    <source>
        <dbReference type="EMBL" id="GEN05795.1"/>
    </source>
</evidence>
<accession>A0A511SV56</accession>
<keyword evidence="4" id="KW-1185">Reference proteome</keyword>
<dbReference type="Proteomes" id="UP000321514">
    <property type="component" value="Unassembled WGS sequence"/>
</dbReference>
<name>A0A511SV56_MYXFU</name>
<reference evidence="3 4" key="1">
    <citation type="submission" date="2016-10" db="EMBL/GenBank/DDBJ databases">
        <authorList>
            <person name="Varghese N."/>
            <person name="Submissions S."/>
        </authorList>
    </citation>
    <scope>NUCLEOTIDE SEQUENCE [LARGE SCALE GENOMIC DNA]</scope>
    <source>
        <strain evidence="3 4">DSM 16525</strain>
    </source>
</reference>
<dbReference type="AlphaFoldDB" id="A0A511SV56"/>
<proteinExistence type="predicted"/>
<evidence type="ECO:0000313" key="3">
    <source>
        <dbReference type="EMBL" id="SES94797.1"/>
    </source>
</evidence>
<dbReference type="EMBL" id="BJXR01000012">
    <property type="protein sequence ID" value="GEN05795.1"/>
    <property type="molecule type" value="Genomic_DNA"/>
</dbReference>
<reference evidence="2 5" key="2">
    <citation type="submission" date="2019-07" db="EMBL/GenBank/DDBJ databases">
        <title>Whole genome shotgun sequence of Myxococcus fulvus NBRC 100333.</title>
        <authorList>
            <person name="Hosoyama A."/>
            <person name="Uohara A."/>
            <person name="Ohji S."/>
            <person name="Ichikawa N."/>
        </authorList>
    </citation>
    <scope>NUCLEOTIDE SEQUENCE [LARGE SCALE GENOMIC DNA]</scope>
    <source>
        <strain evidence="2 5">NBRC 100333</strain>
    </source>
</reference>